<reference evidence="3 4" key="1">
    <citation type="journal article" date="2019" name="Emerg. Microbes Infect.">
        <title>Comprehensive subspecies identification of 175 nontuberculous mycobacteria species based on 7547 genomic profiles.</title>
        <authorList>
            <person name="Matsumoto Y."/>
            <person name="Kinjo T."/>
            <person name="Motooka D."/>
            <person name="Nabeya D."/>
            <person name="Jung N."/>
            <person name="Uechi K."/>
            <person name="Horii T."/>
            <person name="Iida T."/>
            <person name="Fujita J."/>
            <person name="Nakamura S."/>
        </authorList>
    </citation>
    <scope>NUCLEOTIDE SEQUENCE [LARGE SCALE GENOMIC DNA]</scope>
    <source>
        <strain evidence="3 4">JCM 12405</strain>
    </source>
</reference>
<evidence type="ECO:0000313" key="3">
    <source>
        <dbReference type="EMBL" id="BBZ09614.1"/>
    </source>
</evidence>
<feature type="domain" description="DUF2510" evidence="2">
    <location>
        <begin position="76"/>
        <end position="108"/>
    </location>
</feature>
<dbReference type="Proteomes" id="UP000467201">
    <property type="component" value="Chromosome"/>
</dbReference>
<name>A0A7I7VWD6_9MYCO</name>
<gene>
    <name evidence="3" type="ORF">MDOR_37830</name>
</gene>
<protein>
    <recommendedName>
        <fullName evidence="2">DUF2510 domain-containing protein</fullName>
    </recommendedName>
</protein>
<evidence type="ECO:0000259" key="2">
    <source>
        <dbReference type="Pfam" id="PF10708"/>
    </source>
</evidence>
<dbReference type="RefSeq" id="WP_109749312.1">
    <property type="nucleotide sequence ID" value="NZ_AP022605.1"/>
</dbReference>
<dbReference type="InterPro" id="IPR018929">
    <property type="entry name" value="DUF2510"/>
</dbReference>
<proteinExistence type="predicted"/>
<evidence type="ECO:0000256" key="1">
    <source>
        <dbReference type="SAM" id="MobiDB-lite"/>
    </source>
</evidence>
<evidence type="ECO:0000313" key="4">
    <source>
        <dbReference type="Proteomes" id="UP000467201"/>
    </source>
</evidence>
<dbReference type="Pfam" id="PF10708">
    <property type="entry name" value="DUF2510"/>
    <property type="match status" value="1"/>
</dbReference>
<dbReference type="AlphaFoldDB" id="A0A7I7VWD6"/>
<organism evidence="3 4">
    <name type="scientific">Mycolicibacterium doricum</name>
    <dbReference type="NCBI Taxonomy" id="126673"/>
    <lineage>
        <taxon>Bacteria</taxon>
        <taxon>Bacillati</taxon>
        <taxon>Actinomycetota</taxon>
        <taxon>Actinomycetes</taxon>
        <taxon>Mycobacteriales</taxon>
        <taxon>Mycobacteriaceae</taxon>
        <taxon>Mycolicibacterium</taxon>
    </lineage>
</organism>
<accession>A0A7I7VWD6</accession>
<dbReference type="KEGG" id="mdr:MDOR_37830"/>
<dbReference type="OrthoDB" id="3430849at2"/>
<sequence length="133" mass="15204">MRGRQKFAAVIGRYHQWPAAVGRNDKHSLSPWHTLSCQPRTNYAAVLPECVNDSQLWCRGRQLAEAWSKLPMKTPAGWYPNPDGSPSERYWDGGRWTNDQRTPRTSAPGAHTRYSDPPHARVNHHPRTQAIHT</sequence>
<dbReference type="EMBL" id="AP022605">
    <property type="protein sequence ID" value="BBZ09614.1"/>
    <property type="molecule type" value="Genomic_DNA"/>
</dbReference>
<feature type="region of interest" description="Disordered" evidence="1">
    <location>
        <begin position="74"/>
        <end position="133"/>
    </location>
</feature>